<accession>A0A7J6PZX8</accession>
<dbReference type="GO" id="GO:0004190">
    <property type="term" value="F:aspartic-type endopeptidase activity"/>
    <property type="evidence" value="ECO:0007669"/>
    <property type="project" value="InterPro"/>
</dbReference>
<dbReference type="AlphaFoldDB" id="A0A7J6PZX8"/>
<sequence>EYDTFNKACERCGKKNHCAWCCKAEAPSSRSIQALSLGGSPTRDHAVPVHLNGSSCTFSALLDTGAQACVITMDALTRVPDFRLQSTNVTLVTADGGRPSVIGVAKSVSVRFLDAHEVKTDFIVVSNAMTRDVILSASILREMDAVWLLGRDQLVLGEEASKLASALSGPKPSFSKSAVYQPVVELCNIAIDHAPEESYPDLSVEDLVPDDLLRDLTDAAIPKRKKSATPSPVEDHADTVPDEKFSAFGWELLPPTDDASYGRFQLQVPWKGQERPTSDGNQRCLRRAVATDARLTPLQRSDYLDVFSSLFENHFVDSGSSDVVHLVPSMP</sequence>
<dbReference type="InterPro" id="IPR021109">
    <property type="entry name" value="Peptidase_aspartic_dom_sf"/>
</dbReference>
<dbReference type="InterPro" id="IPR001969">
    <property type="entry name" value="Aspartic_peptidase_AS"/>
</dbReference>
<dbReference type="Proteomes" id="UP000574390">
    <property type="component" value="Unassembled WGS sequence"/>
</dbReference>
<proteinExistence type="predicted"/>
<evidence type="ECO:0000259" key="2">
    <source>
        <dbReference type="PROSITE" id="PS50175"/>
    </source>
</evidence>
<dbReference type="EMBL" id="JABANM010033247">
    <property type="protein sequence ID" value="KAF4701588.1"/>
    <property type="molecule type" value="Genomic_DNA"/>
</dbReference>
<keyword evidence="1" id="KW-0378">Hydrolase</keyword>
<dbReference type="CDD" id="cd00303">
    <property type="entry name" value="retropepsin_like"/>
    <property type="match status" value="1"/>
</dbReference>
<dbReference type="PROSITE" id="PS00141">
    <property type="entry name" value="ASP_PROTEASE"/>
    <property type="match status" value="1"/>
</dbReference>
<dbReference type="SUPFAM" id="SSF50630">
    <property type="entry name" value="Acid proteases"/>
    <property type="match status" value="1"/>
</dbReference>
<protein>
    <recommendedName>
        <fullName evidence="2">Peptidase A2 domain-containing protein</fullName>
    </recommendedName>
</protein>
<feature type="domain" description="Peptidase A2" evidence="2">
    <location>
        <begin position="58"/>
        <end position="153"/>
    </location>
</feature>
<dbReference type="Pfam" id="PF13650">
    <property type="entry name" value="Asp_protease_2"/>
    <property type="match status" value="1"/>
</dbReference>
<reference evidence="3 4" key="1">
    <citation type="submission" date="2020-04" db="EMBL/GenBank/DDBJ databases">
        <title>Perkinsus olseni comparative genomics.</title>
        <authorList>
            <person name="Bogema D.R."/>
        </authorList>
    </citation>
    <scope>NUCLEOTIDE SEQUENCE [LARGE SCALE GENOMIC DNA]</scope>
    <source>
        <strain evidence="3">ATCC PRA-205</strain>
    </source>
</reference>
<evidence type="ECO:0000313" key="4">
    <source>
        <dbReference type="Proteomes" id="UP000574390"/>
    </source>
</evidence>
<feature type="non-terminal residue" evidence="3">
    <location>
        <position position="331"/>
    </location>
</feature>
<feature type="non-terminal residue" evidence="3">
    <location>
        <position position="1"/>
    </location>
</feature>
<gene>
    <name evidence="3" type="ORF">FOZ62_012873</name>
</gene>
<comment type="caution">
    <text evidence="3">The sequence shown here is derived from an EMBL/GenBank/DDBJ whole genome shotgun (WGS) entry which is preliminary data.</text>
</comment>
<evidence type="ECO:0000313" key="3">
    <source>
        <dbReference type="EMBL" id="KAF4701588.1"/>
    </source>
</evidence>
<dbReference type="PROSITE" id="PS50175">
    <property type="entry name" value="ASP_PROT_RETROV"/>
    <property type="match status" value="1"/>
</dbReference>
<organism evidence="3 4">
    <name type="scientific">Perkinsus olseni</name>
    <name type="common">Perkinsus atlanticus</name>
    <dbReference type="NCBI Taxonomy" id="32597"/>
    <lineage>
        <taxon>Eukaryota</taxon>
        <taxon>Sar</taxon>
        <taxon>Alveolata</taxon>
        <taxon>Perkinsozoa</taxon>
        <taxon>Perkinsea</taxon>
        <taxon>Perkinsida</taxon>
        <taxon>Perkinsidae</taxon>
        <taxon>Perkinsus</taxon>
    </lineage>
</organism>
<dbReference type="GO" id="GO:0006508">
    <property type="term" value="P:proteolysis"/>
    <property type="evidence" value="ECO:0007669"/>
    <property type="project" value="InterPro"/>
</dbReference>
<name>A0A7J6PZX8_PEROL</name>
<dbReference type="InterPro" id="IPR001995">
    <property type="entry name" value="Peptidase_A2_cat"/>
</dbReference>
<dbReference type="Gene3D" id="2.40.70.10">
    <property type="entry name" value="Acid Proteases"/>
    <property type="match status" value="1"/>
</dbReference>
<evidence type="ECO:0000256" key="1">
    <source>
        <dbReference type="ARBA" id="ARBA00022801"/>
    </source>
</evidence>